<protein>
    <submittedName>
        <fullName evidence="2">Uncharacterized protein</fullName>
    </submittedName>
</protein>
<feature type="compositionally biased region" description="Basic and acidic residues" evidence="1">
    <location>
        <begin position="69"/>
        <end position="79"/>
    </location>
</feature>
<comment type="caution">
    <text evidence="2">The sequence shown here is derived from an EMBL/GenBank/DDBJ whole genome shotgun (WGS) entry which is preliminary data.</text>
</comment>
<dbReference type="EMBL" id="BNBE01000002">
    <property type="protein sequence ID" value="GHG06703.1"/>
    <property type="molecule type" value="Genomic_DNA"/>
</dbReference>
<keyword evidence="3" id="KW-1185">Reference proteome</keyword>
<name>A0A919BR98_STRFL</name>
<feature type="region of interest" description="Disordered" evidence="1">
    <location>
        <begin position="48"/>
        <end position="113"/>
    </location>
</feature>
<evidence type="ECO:0000313" key="2">
    <source>
        <dbReference type="EMBL" id="GHG06703.1"/>
    </source>
</evidence>
<dbReference type="AlphaFoldDB" id="A0A919BR98"/>
<reference evidence="2" key="1">
    <citation type="journal article" date="2014" name="Int. J. Syst. Evol. Microbiol.">
        <title>Complete genome sequence of Corynebacterium casei LMG S-19264T (=DSM 44701T), isolated from a smear-ripened cheese.</title>
        <authorList>
            <consortium name="US DOE Joint Genome Institute (JGI-PGF)"/>
            <person name="Walter F."/>
            <person name="Albersmeier A."/>
            <person name="Kalinowski J."/>
            <person name="Ruckert C."/>
        </authorList>
    </citation>
    <scope>NUCLEOTIDE SEQUENCE</scope>
    <source>
        <strain evidence="2">JCM 4122</strain>
    </source>
</reference>
<evidence type="ECO:0000313" key="3">
    <source>
        <dbReference type="Proteomes" id="UP000632849"/>
    </source>
</evidence>
<accession>A0A919BR98</accession>
<evidence type="ECO:0000256" key="1">
    <source>
        <dbReference type="SAM" id="MobiDB-lite"/>
    </source>
</evidence>
<dbReference type="Proteomes" id="UP000632849">
    <property type="component" value="Unassembled WGS sequence"/>
</dbReference>
<gene>
    <name evidence="2" type="ORF">GCM10017667_42480</name>
</gene>
<proteinExistence type="predicted"/>
<reference evidence="2" key="2">
    <citation type="submission" date="2020-09" db="EMBL/GenBank/DDBJ databases">
        <authorList>
            <person name="Sun Q."/>
            <person name="Ohkuma M."/>
        </authorList>
    </citation>
    <scope>NUCLEOTIDE SEQUENCE</scope>
    <source>
        <strain evidence="2">JCM 4122</strain>
    </source>
</reference>
<sequence length="113" mass="11644">MLPYPWAGRWATSDRCAAGLSLKSCTATAGEPAGNTGELTREGLPEARMRTAGSGRRARLVSTPGRGRSHYECEGEASHGDFVGGDSVVVPGRPADVAADLPPNSAVGAPQPR</sequence>
<organism evidence="2 3">
    <name type="scientific">Streptomyces filamentosus</name>
    <name type="common">Streptomyces roseosporus</name>
    <dbReference type="NCBI Taxonomy" id="67294"/>
    <lineage>
        <taxon>Bacteria</taxon>
        <taxon>Bacillati</taxon>
        <taxon>Actinomycetota</taxon>
        <taxon>Actinomycetes</taxon>
        <taxon>Kitasatosporales</taxon>
        <taxon>Streptomycetaceae</taxon>
        <taxon>Streptomyces</taxon>
    </lineage>
</organism>